<sequence>MAGAVEEEFARQFERTDPHWRNPQKRPLSNYNSQCDISANSIVIAPLPQVVRESGFTGYESKPLQRKYRPRKMCCVANITVCIVLVTILALLLIGAVIAVIVVVVKHGKSATTPEIVTHSNLITTAGGETTTETTTTTTTTPSPLRGYLNTTKYDVSIKGNPRYIASFDIDPGKPDSFIAVDNSLHVVYLFSINDLIVREKFLLLDDSAYMENCTTFTMKSFCLSDICGENDVTYCAEGCPNSTDFCKMGDLKVSGSSPYICAAHASFTDKNGVAIDVCTKNSDPSCSIELVRLYNYTDTFRRNRSSCAVGENNFPSGLEFATLTTVGSVEEIDWMVAVDANGSISAVRLKDGNSFTTASQIHSDQTKLYVTYVDQNDVQVIAVDGTRVTFYRFGNHICPVFYGEENLILHDNSRLAVSSDGTIYVISQWPNSTSLYQLHVHRVIWK</sequence>
<dbReference type="SUPFAM" id="SSF63825">
    <property type="entry name" value="YWTD domain"/>
    <property type="match status" value="1"/>
</dbReference>
<evidence type="ECO:0000313" key="3">
    <source>
        <dbReference type="WBParaSite" id="PgR003_g166_t05"/>
    </source>
</evidence>
<evidence type="ECO:0000313" key="2">
    <source>
        <dbReference type="Proteomes" id="UP000887569"/>
    </source>
</evidence>
<keyword evidence="1" id="KW-1133">Transmembrane helix</keyword>
<keyword evidence="1" id="KW-0812">Transmembrane</keyword>
<keyword evidence="1" id="KW-0472">Membrane</keyword>
<feature type="transmembrane region" description="Helical" evidence="1">
    <location>
        <begin position="75"/>
        <end position="105"/>
    </location>
</feature>
<name>A0A915ADG8_PARUN</name>
<keyword evidence="2" id="KW-1185">Reference proteome</keyword>
<organism evidence="2 3">
    <name type="scientific">Parascaris univalens</name>
    <name type="common">Nematode worm</name>
    <dbReference type="NCBI Taxonomy" id="6257"/>
    <lineage>
        <taxon>Eukaryota</taxon>
        <taxon>Metazoa</taxon>
        <taxon>Ecdysozoa</taxon>
        <taxon>Nematoda</taxon>
        <taxon>Chromadorea</taxon>
        <taxon>Rhabditida</taxon>
        <taxon>Spirurina</taxon>
        <taxon>Ascaridomorpha</taxon>
        <taxon>Ascaridoidea</taxon>
        <taxon>Ascarididae</taxon>
        <taxon>Parascaris</taxon>
    </lineage>
</organism>
<dbReference type="Proteomes" id="UP000887569">
    <property type="component" value="Unplaced"/>
</dbReference>
<dbReference type="WBParaSite" id="PgR003_g166_t05">
    <property type="protein sequence ID" value="PgR003_g166_t05"/>
    <property type="gene ID" value="PgR003_g166"/>
</dbReference>
<reference evidence="3" key="1">
    <citation type="submission" date="2022-11" db="UniProtKB">
        <authorList>
            <consortium name="WormBaseParasite"/>
        </authorList>
    </citation>
    <scope>IDENTIFICATION</scope>
</reference>
<dbReference type="AlphaFoldDB" id="A0A915ADG8"/>
<proteinExistence type="predicted"/>
<protein>
    <submittedName>
        <fullName evidence="3">Uncharacterized protein</fullName>
    </submittedName>
</protein>
<accession>A0A915ADG8</accession>
<evidence type="ECO:0000256" key="1">
    <source>
        <dbReference type="SAM" id="Phobius"/>
    </source>
</evidence>